<dbReference type="AlphaFoldDB" id="A0A849VII1"/>
<accession>A0A849VII1</accession>
<dbReference type="EMBL" id="JABUMX010000001">
    <property type="protein sequence ID" value="NTS30005.1"/>
    <property type="molecule type" value="Genomic_DNA"/>
</dbReference>
<evidence type="ECO:0000313" key="3">
    <source>
        <dbReference type="Proteomes" id="UP000550508"/>
    </source>
</evidence>
<evidence type="ECO:0000313" key="2">
    <source>
        <dbReference type="EMBL" id="NTS30005.1"/>
    </source>
</evidence>
<name>A0A849VII1_9HYPH</name>
<feature type="domain" description="DUF306" evidence="1">
    <location>
        <begin position="34"/>
        <end position="140"/>
    </location>
</feature>
<keyword evidence="3" id="KW-1185">Reference proteome</keyword>
<dbReference type="PANTHER" id="PTHR35535">
    <property type="entry name" value="HEAT SHOCK PROTEIN HSLJ"/>
    <property type="match status" value="1"/>
</dbReference>
<reference evidence="2 3" key="1">
    <citation type="submission" date="2020-05" db="EMBL/GenBank/DDBJ databases">
        <authorList>
            <person name="Kim M.K."/>
        </authorList>
    </citation>
    <scope>NUCLEOTIDE SEQUENCE [LARGE SCALE GENOMIC DNA]</scope>
    <source>
        <strain evidence="2 3">BT25</strain>
    </source>
</reference>
<organism evidence="2 3">
    <name type="scientific">Phyllobacterium pellucidum</name>
    <dbReference type="NCBI Taxonomy" id="2740464"/>
    <lineage>
        <taxon>Bacteria</taxon>
        <taxon>Pseudomonadati</taxon>
        <taxon>Pseudomonadota</taxon>
        <taxon>Alphaproteobacteria</taxon>
        <taxon>Hyphomicrobiales</taxon>
        <taxon>Phyllobacteriaceae</taxon>
        <taxon>Phyllobacterium</taxon>
    </lineage>
</organism>
<dbReference type="Pfam" id="PF03724">
    <property type="entry name" value="META"/>
    <property type="match status" value="1"/>
</dbReference>
<proteinExistence type="predicted"/>
<sequence>MNRIAIGSLVIGFIAAVVLLGLSLTARSAEAAGQLTDINWVAEDLNGRGVIDYAQTTLLIGPSGAASGSGGCNRFATTATINGAKISFKPAAATRMMCAPAVMDQEQKFFAVLEEARTYSVEAATGKLFLYDKDGKIVARLSR</sequence>
<dbReference type="Proteomes" id="UP000550508">
    <property type="component" value="Unassembled WGS sequence"/>
</dbReference>
<dbReference type="InterPro" id="IPR038670">
    <property type="entry name" value="HslJ-like_sf"/>
</dbReference>
<dbReference type="InterPro" id="IPR053147">
    <property type="entry name" value="Hsp_HslJ-like"/>
</dbReference>
<protein>
    <submittedName>
        <fullName evidence="2">META domain-containing protein</fullName>
    </submittedName>
</protein>
<gene>
    <name evidence="2" type="ORF">HQ945_01955</name>
</gene>
<dbReference type="InterPro" id="IPR005184">
    <property type="entry name" value="DUF306_Meta_HslJ"/>
</dbReference>
<comment type="caution">
    <text evidence="2">The sequence shown here is derived from an EMBL/GenBank/DDBJ whole genome shotgun (WGS) entry which is preliminary data.</text>
</comment>
<dbReference type="RefSeq" id="WP_113281922.1">
    <property type="nucleotide sequence ID" value="NZ_JABUMX010000001.1"/>
</dbReference>
<dbReference type="PANTHER" id="PTHR35535:SF2">
    <property type="entry name" value="DUF306 DOMAIN-CONTAINING PROTEIN"/>
    <property type="match status" value="1"/>
</dbReference>
<dbReference type="Gene3D" id="2.40.128.270">
    <property type="match status" value="1"/>
</dbReference>
<evidence type="ECO:0000259" key="1">
    <source>
        <dbReference type="Pfam" id="PF03724"/>
    </source>
</evidence>